<evidence type="ECO:0000313" key="2">
    <source>
        <dbReference type="EMBL" id="GAA5810343.1"/>
    </source>
</evidence>
<protein>
    <submittedName>
        <fullName evidence="2">Uncharacterized protein</fullName>
    </submittedName>
</protein>
<keyword evidence="3" id="KW-1185">Reference proteome</keyword>
<name>A0ABP9YU09_9FUNG</name>
<sequence length="93" mass="10414">MIKGKPLNVSFAHMTPEQDEAKKRGQASHHSGRPNLLSVLRGQKLKNSSTDAKILAIERKLQLIQQRSSPTPSPTPSPPVKQEETSKIRYKPY</sequence>
<feature type="region of interest" description="Disordered" evidence="1">
    <location>
        <begin position="1"/>
        <end position="44"/>
    </location>
</feature>
<gene>
    <name evidence="2" type="ORF">MFLAVUS_003764</name>
</gene>
<proteinExistence type="predicted"/>
<dbReference type="EMBL" id="BAABUK010000007">
    <property type="protein sequence ID" value="GAA5810343.1"/>
    <property type="molecule type" value="Genomic_DNA"/>
</dbReference>
<comment type="caution">
    <text evidence="2">The sequence shown here is derived from an EMBL/GenBank/DDBJ whole genome shotgun (WGS) entry which is preliminary data.</text>
</comment>
<feature type="region of interest" description="Disordered" evidence="1">
    <location>
        <begin position="63"/>
        <end position="93"/>
    </location>
</feature>
<organism evidence="2 3">
    <name type="scientific">Mucor flavus</name>
    <dbReference type="NCBI Taxonomy" id="439312"/>
    <lineage>
        <taxon>Eukaryota</taxon>
        <taxon>Fungi</taxon>
        <taxon>Fungi incertae sedis</taxon>
        <taxon>Mucoromycota</taxon>
        <taxon>Mucoromycotina</taxon>
        <taxon>Mucoromycetes</taxon>
        <taxon>Mucorales</taxon>
        <taxon>Mucorineae</taxon>
        <taxon>Mucoraceae</taxon>
        <taxon>Mucor</taxon>
    </lineage>
</organism>
<evidence type="ECO:0000313" key="3">
    <source>
        <dbReference type="Proteomes" id="UP001473302"/>
    </source>
</evidence>
<dbReference type="Proteomes" id="UP001473302">
    <property type="component" value="Unassembled WGS sequence"/>
</dbReference>
<reference evidence="2 3" key="1">
    <citation type="submission" date="2024-04" db="EMBL/GenBank/DDBJ databases">
        <title>genome sequences of Mucor flavus KT1a and Helicostylum pulchrum KT1b strains isolated from the surface of a dry-aged beef.</title>
        <authorList>
            <person name="Toyotome T."/>
            <person name="Hosono M."/>
            <person name="Torimaru M."/>
            <person name="Fukuda K."/>
            <person name="Mikami N."/>
        </authorList>
    </citation>
    <scope>NUCLEOTIDE SEQUENCE [LARGE SCALE GENOMIC DNA]</scope>
    <source>
        <strain evidence="2 3">KT1a</strain>
    </source>
</reference>
<accession>A0ABP9YU09</accession>
<evidence type="ECO:0000256" key="1">
    <source>
        <dbReference type="SAM" id="MobiDB-lite"/>
    </source>
</evidence>